<dbReference type="Gene3D" id="4.10.280.10">
    <property type="entry name" value="Helix-loop-helix DNA-binding domain"/>
    <property type="match status" value="1"/>
</dbReference>
<evidence type="ECO:0000256" key="5">
    <source>
        <dbReference type="ARBA" id="ARBA00023163"/>
    </source>
</evidence>
<comment type="subcellular location">
    <subcellularLocation>
        <location evidence="1">Nucleus</location>
    </subcellularLocation>
</comment>
<dbReference type="InterPro" id="IPR054502">
    <property type="entry name" value="bHLH-TF_ACT-like_plant"/>
</dbReference>
<dbReference type="PROSITE" id="PS50888">
    <property type="entry name" value="BHLH"/>
    <property type="match status" value="1"/>
</dbReference>
<gene>
    <name evidence="9" type="ORF">EUGRSUZ_D01841</name>
</gene>
<evidence type="ECO:0000256" key="1">
    <source>
        <dbReference type="ARBA" id="ARBA00004123"/>
    </source>
</evidence>
<dbReference type="OrthoDB" id="690068at2759"/>
<dbReference type="eggNOG" id="ENOG502QT7W">
    <property type="taxonomic scope" value="Eukaryota"/>
</dbReference>
<evidence type="ECO:0000256" key="6">
    <source>
        <dbReference type="ARBA" id="ARBA00023242"/>
    </source>
</evidence>
<dbReference type="KEGG" id="egr:104441743"/>
<dbReference type="OMA" id="NEFVWLS"/>
<dbReference type="GO" id="GO:0005634">
    <property type="term" value="C:nucleus"/>
    <property type="evidence" value="ECO:0007669"/>
    <property type="project" value="UniProtKB-SubCell"/>
</dbReference>
<name>A0A059CGD5_EUCGR</name>
<dbReference type="STRING" id="71139.A0A059CGD5"/>
<sequence>MASGMENQGEIPANLKKQLALAVRKIQWSYGIFWSISTRQPGVLEWGDGYYNGDIKTRKTIQAVELNTDQIGMQRSEQLRELYESLSAGESSPQVRRPSAALSPEDLTDAEWYYLVCMSFIYDIGQGLPGRTLTTGQPTWLCNAHYADSKVFTRSLLAKSASIQTVVCFPFRGGVIELGVTDQVSEDPGVIHQVKGTLLEIQYPIASKKFSALIGDTIDQDDVDILDHDILDVKLVPVARELDMASPDTSSNGFEANQLPENSFVVEVINGVASQAQSWQFMDDEYSNCLHHSVNSSDCISQTIVEPTNLRSVQEDDKANDPQGCGYEKPTILENEIDDVHYQSVLSSLLRTSHQLIVGPHFQRGNRESSFVAWKKGWFPSRQTTQGGTPQEVLKRILFQVPRMYDNALQSPLEDGGENGVWRPEADEIGLNHAILERKQKEKINDRLGVLKSMVPSVSKVDKLSILDDTIAYLRELQRKVEELESWGIGMEVEAKSRRKPHDMVERTSDNCGTHVTGSGKKPVRNKRKASNIDSMELETNSVVQRDVSADNLTVKINDRTVLIEMRCSSREGVLLEIINEVNNLHLDSHSVQSSTIDGILSLTIKSKFTGSTVMSAATIKQALWRFARKCGNSSPY</sequence>
<dbReference type="InterPro" id="IPR011598">
    <property type="entry name" value="bHLH_dom"/>
</dbReference>
<evidence type="ECO:0000256" key="2">
    <source>
        <dbReference type="ARBA" id="ARBA00023015"/>
    </source>
</evidence>
<dbReference type="EMBL" id="KK198756">
    <property type="protein sequence ID" value="KCW77513.1"/>
    <property type="molecule type" value="Genomic_DNA"/>
</dbReference>
<dbReference type="InterPro" id="IPR025610">
    <property type="entry name" value="MYC/MYB_N"/>
</dbReference>
<dbReference type="Pfam" id="PF14215">
    <property type="entry name" value="bHLH-MYC_N"/>
    <property type="match status" value="1"/>
</dbReference>
<reference evidence="9" key="1">
    <citation type="submission" date="2013-07" db="EMBL/GenBank/DDBJ databases">
        <title>The genome of Eucalyptus grandis.</title>
        <authorList>
            <person name="Schmutz J."/>
            <person name="Hayes R."/>
            <person name="Myburg A."/>
            <person name="Tuskan G."/>
            <person name="Grattapaglia D."/>
            <person name="Rokhsar D.S."/>
        </authorList>
    </citation>
    <scope>NUCLEOTIDE SEQUENCE</scope>
    <source>
        <tissue evidence="9">Leaf extractions</tissue>
    </source>
</reference>
<keyword evidence="6" id="KW-0539">Nucleus</keyword>
<keyword evidence="3" id="KW-0238">DNA-binding</keyword>
<evidence type="ECO:0000256" key="7">
    <source>
        <dbReference type="SAM" id="MobiDB-lite"/>
    </source>
</evidence>
<dbReference type="PANTHER" id="PTHR46266">
    <property type="entry name" value="TRANSCRIPTION FACTOR TT8"/>
    <property type="match status" value="1"/>
</dbReference>
<accession>A0A059CGD5</accession>
<dbReference type="FunCoup" id="A0A059CGD5">
    <property type="interactions" value="464"/>
</dbReference>
<protein>
    <recommendedName>
        <fullName evidence="8">BHLH domain-containing protein</fullName>
    </recommendedName>
</protein>
<dbReference type="InParanoid" id="A0A059CGD5"/>
<dbReference type="InterPro" id="IPR036638">
    <property type="entry name" value="HLH_DNA-bd_sf"/>
</dbReference>
<dbReference type="GO" id="GO:0080090">
    <property type="term" value="P:regulation of primary metabolic process"/>
    <property type="evidence" value="ECO:0007669"/>
    <property type="project" value="UniProtKB-ARBA"/>
</dbReference>
<dbReference type="SMART" id="SM00353">
    <property type="entry name" value="HLH"/>
    <property type="match status" value="1"/>
</dbReference>
<dbReference type="Pfam" id="PF22754">
    <property type="entry name" value="bHLH-TF_ACT-like_plant"/>
    <property type="match status" value="1"/>
</dbReference>
<dbReference type="Pfam" id="PF00010">
    <property type="entry name" value="HLH"/>
    <property type="match status" value="1"/>
</dbReference>
<dbReference type="AlphaFoldDB" id="A0A059CGD5"/>
<keyword evidence="5" id="KW-0804">Transcription</keyword>
<dbReference type="GO" id="GO:0046983">
    <property type="term" value="F:protein dimerization activity"/>
    <property type="evidence" value="ECO:0007669"/>
    <property type="project" value="InterPro"/>
</dbReference>
<evidence type="ECO:0000313" key="9">
    <source>
        <dbReference type="EMBL" id="KCW77513.1"/>
    </source>
</evidence>
<feature type="domain" description="BHLH" evidence="8">
    <location>
        <begin position="428"/>
        <end position="477"/>
    </location>
</feature>
<keyword evidence="2" id="KW-0805">Transcription regulation</keyword>
<dbReference type="SUPFAM" id="SSF47459">
    <property type="entry name" value="HLH, helix-loop-helix DNA-binding domain"/>
    <property type="match status" value="1"/>
</dbReference>
<keyword evidence="4" id="KW-0010">Activator</keyword>
<evidence type="ECO:0000256" key="4">
    <source>
        <dbReference type="ARBA" id="ARBA00023159"/>
    </source>
</evidence>
<organism evidence="9">
    <name type="scientific">Eucalyptus grandis</name>
    <name type="common">Flooded gum</name>
    <dbReference type="NCBI Taxonomy" id="71139"/>
    <lineage>
        <taxon>Eukaryota</taxon>
        <taxon>Viridiplantae</taxon>
        <taxon>Streptophyta</taxon>
        <taxon>Embryophyta</taxon>
        <taxon>Tracheophyta</taxon>
        <taxon>Spermatophyta</taxon>
        <taxon>Magnoliopsida</taxon>
        <taxon>eudicotyledons</taxon>
        <taxon>Gunneridae</taxon>
        <taxon>Pentapetalae</taxon>
        <taxon>rosids</taxon>
        <taxon>malvids</taxon>
        <taxon>Myrtales</taxon>
        <taxon>Myrtaceae</taxon>
        <taxon>Myrtoideae</taxon>
        <taxon>Eucalypteae</taxon>
        <taxon>Eucalyptus</taxon>
    </lineage>
</organism>
<evidence type="ECO:0000259" key="8">
    <source>
        <dbReference type="PROSITE" id="PS50888"/>
    </source>
</evidence>
<evidence type="ECO:0000256" key="3">
    <source>
        <dbReference type="ARBA" id="ARBA00023125"/>
    </source>
</evidence>
<dbReference type="Gramene" id="KCW77513">
    <property type="protein sequence ID" value="KCW77513"/>
    <property type="gene ID" value="EUGRSUZ_D01841"/>
</dbReference>
<feature type="region of interest" description="Disordered" evidence="7">
    <location>
        <begin position="498"/>
        <end position="533"/>
    </location>
</feature>
<dbReference type="PANTHER" id="PTHR46266:SF3">
    <property type="entry name" value="TRANSCRIPTION FACTOR EGL1"/>
    <property type="match status" value="1"/>
</dbReference>
<proteinExistence type="predicted"/>